<dbReference type="GO" id="GO:0032259">
    <property type="term" value="P:methylation"/>
    <property type="evidence" value="ECO:0007669"/>
    <property type="project" value="UniProtKB-KW"/>
</dbReference>
<evidence type="ECO:0000313" key="18">
    <source>
        <dbReference type="Proteomes" id="UP000800235"/>
    </source>
</evidence>
<feature type="domain" description="SET" evidence="16">
    <location>
        <begin position="109"/>
        <end position="223"/>
    </location>
</feature>
<gene>
    <name evidence="17" type="ORF">EJ08DRAFT_582242</name>
</gene>
<dbReference type="InterPro" id="IPR039977">
    <property type="entry name" value="Suv4-20/Set9"/>
</dbReference>
<comment type="function">
    <text evidence="1">Histone methyltransferase that trimethylates 'Lys-20' of histone H4 to form H4K20me3.</text>
</comment>
<evidence type="ECO:0000256" key="8">
    <source>
        <dbReference type="ARBA" id="ARBA00022679"/>
    </source>
</evidence>
<evidence type="ECO:0000256" key="5">
    <source>
        <dbReference type="ARBA" id="ARBA00015413"/>
    </source>
</evidence>
<dbReference type="CDD" id="cd10524">
    <property type="entry name" value="SET_Suv4-20-like"/>
    <property type="match status" value="1"/>
</dbReference>
<evidence type="ECO:0000256" key="4">
    <source>
        <dbReference type="ARBA" id="ARBA00014232"/>
    </source>
</evidence>
<feature type="compositionally biased region" description="Basic and acidic residues" evidence="15">
    <location>
        <begin position="585"/>
        <end position="606"/>
    </location>
</feature>
<dbReference type="InterPro" id="IPR001214">
    <property type="entry name" value="SET_dom"/>
</dbReference>
<feature type="compositionally biased region" description="Low complexity" evidence="15">
    <location>
        <begin position="361"/>
        <end position="381"/>
    </location>
</feature>
<keyword evidence="9" id="KW-0949">S-adenosyl-L-methionine</keyword>
<dbReference type="GO" id="GO:0140943">
    <property type="term" value="F:histone H4K20 trimethyltransferase activity"/>
    <property type="evidence" value="ECO:0007669"/>
    <property type="project" value="UniProtKB-EC"/>
</dbReference>
<evidence type="ECO:0000256" key="3">
    <source>
        <dbReference type="ARBA" id="ARBA00004286"/>
    </source>
</evidence>
<evidence type="ECO:0000313" key="17">
    <source>
        <dbReference type="EMBL" id="KAF2434505.1"/>
    </source>
</evidence>
<dbReference type="Pfam" id="PF00856">
    <property type="entry name" value="SET"/>
    <property type="match status" value="1"/>
</dbReference>
<dbReference type="PANTHER" id="PTHR12977:SF4">
    <property type="entry name" value="HISTONE-LYSINE N-METHYLTRANSFERASE KMT5B"/>
    <property type="match status" value="1"/>
</dbReference>
<dbReference type="AlphaFoldDB" id="A0A9P4NZH0"/>
<feature type="compositionally biased region" description="Basic residues" evidence="15">
    <location>
        <begin position="618"/>
        <end position="628"/>
    </location>
</feature>
<evidence type="ECO:0000256" key="13">
    <source>
        <dbReference type="ARBA" id="ARBA00030653"/>
    </source>
</evidence>
<dbReference type="PROSITE" id="PS50280">
    <property type="entry name" value="SET"/>
    <property type="match status" value="1"/>
</dbReference>
<dbReference type="SMART" id="SM00317">
    <property type="entry name" value="SET"/>
    <property type="match status" value="1"/>
</dbReference>
<dbReference type="InterPro" id="IPR046341">
    <property type="entry name" value="SET_dom_sf"/>
</dbReference>
<proteinExistence type="predicted"/>
<feature type="region of interest" description="Disordered" evidence="15">
    <location>
        <begin position="574"/>
        <end position="628"/>
    </location>
</feature>
<sequence>MAQKGVLTLANLTNYDDVCTDALVDRVYFWTTIRKNRARFSPSRGIHEEEIADILRTNVIVEKDPAKATSKLLQLSGLRKYFERLPAQDEKDHFQRHLRKYVNIYLPDCPFEASTTNRYTVDTHEAAVTARRDIKKGEVIKYLSGIQVAMTKEEEKTLDLTRRDFSIVMSSRKKTPSLFLGPARFANHDCNANAKLSTVGASGMQVVSITDIETGDEITVSYGTDYFGEDNCECLCSHCESLQRNGWEQEEGEMESEEEQTAVEGVELEEGYSLRRRRKYIPDSESVSRALTPEIPVESIKRRKLEPPPMEPSPLRNVLDVPRATNRTKTKLKSTITVSAETTNSGGRRTRARVLRESSNESDLSRSSSAASTTVRSTQSTDATSVDEDTIIVKPRTSPISKIAPSIEATISVDLAANVAITSALNKIRDRGSDTGSELSSLSEFEVNDRKREAVRRAKRGPVKKRCQKELQALLRKSPTRESAVSIVRRPGDYTLTPLLLASKFSRWVQCNTCDADFVQEDAYLTRKECPRCERHSKLYGYAWPKTDREGKFDTEERIMDHRTVHRFIKPDEEKAIKKSRSKKTLAEELMKRHRSVESGRGRSESVNESGDGESPRKGLRKRNRFTM</sequence>
<dbReference type="OrthoDB" id="6627536at2759"/>
<protein>
    <recommendedName>
        <fullName evidence="5">Histone-lysine N-methyltransferase SET9</fullName>
        <ecNumber evidence="12">2.1.1.372</ecNumber>
    </recommendedName>
    <alternativeName>
        <fullName evidence="4">Histone-lysine N-methyltransferase set9</fullName>
    </alternativeName>
    <alternativeName>
        <fullName evidence="13">SET domain protein 9</fullName>
    </alternativeName>
</protein>
<evidence type="ECO:0000256" key="12">
    <source>
        <dbReference type="ARBA" id="ARBA00024057"/>
    </source>
</evidence>
<evidence type="ECO:0000256" key="7">
    <source>
        <dbReference type="ARBA" id="ARBA00022603"/>
    </source>
</evidence>
<feature type="region of interest" description="Disordered" evidence="15">
    <location>
        <begin position="325"/>
        <end position="390"/>
    </location>
</feature>
<dbReference type="GO" id="GO:0005694">
    <property type="term" value="C:chromosome"/>
    <property type="evidence" value="ECO:0007669"/>
    <property type="project" value="UniProtKB-SubCell"/>
</dbReference>
<dbReference type="GO" id="GO:0005634">
    <property type="term" value="C:nucleus"/>
    <property type="evidence" value="ECO:0007669"/>
    <property type="project" value="UniProtKB-SubCell"/>
</dbReference>
<dbReference type="EMBL" id="MU007016">
    <property type="protein sequence ID" value="KAF2434505.1"/>
    <property type="molecule type" value="Genomic_DNA"/>
</dbReference>
<keyword evidence="6" id="KW-0158">Chromosome</keyword>
<evidence type="ECO:0000256" key="15">
    <source>
        <dbReference type="SAM" id="MobiDB-lite"/>
    </source>
</evidence>
<dbReference type="InterPro" id="IPR041938">
    <property type="entry name" value="Hist-Lys_N-MTase_N"/>
</dbReference>
<comment type="caution">
    <text evidence="17">The sequence shown here is derived from an EMBL/GenBank/DDBJ whole genome shotgun (WGS) entry which is preliminary data.</text>
</comment>
<keyword evidence="11" id="KW-0539">Nucleus</keyword>
<comment type="subcellular location">
    <subcellularLocation>
        <location evidence="3">Chromosome</location>
    </subcellularLocation>
    <subcellularLocation>
        <location evidence="2">Nucleus</location>
    </subcellularLocation>
</comment>
<evidence type="ECO:0000256" key="10">
    <source>
        <dbReference type="ARBA" id="ARBA00022853"/>
    </source>
</evidence>
<feature type="compositionally biased region" description="Polar residues" evidence="15">
    <location>
        <begin position="333"/>
        <end position="347"/>
    </location>
</feature>
<evidence type="ECO:0000256" key="1">
    <source>
        <dbReference type="ARBA" id="ARBA00001984"/>
    </source>
</evidence>
<dbReference type="PROSITE" id="PS51567">
    <property type="entry name" value="SAM_MT43_SUVAR420_1"/>
    <property type="match status" value="1"/>
</dbReference>
<organism evidence="17 18">
    <name type="scientific">Tothia fuscella</name>
    <dbReference type="NCBI Taxonomy" id="1048955"/>
    <lineage>
        <taxon>Eukaryota</taxon>
        <taxon>Fungi</taxon>
        <taxon>Dikarya</taxon>
        <taxon>Ascomycota</taxon>
        <taxon>Pezizomycotina</taxon>
        <taxon>Dothideomycetes</taxon>
        <taxon>Pleosporomycetidae</taxon>
        <taxon>Venturiales</taxon>
        <taxon>Cylindrosympodiaceae</taxon>
        <taxon>Tothia</taxon>
    </lineage>
</organism>
<dbReference type="PANTHER" id="PTHR12977">
    <property type="entry name" value="SUPPRESSOR OF VARIEGATION 4-20-RELATED"/>
    <property type="match status" value="1"/>
</dbReference>
<comment type="catalytic activity">
    <reaction evidence="14">
        <text>L-lysyl(20)-[histone H4] + 3 S-adenosyl-L-methionine = N(6),N(6),N(6)-trimethyl-L-lysyl(20)-[histone H4] + 3 S-adenosyl-L-homocysteine + 3 H(+)</text>
        <dbReference type="Rhea" id="RHEA:64456"/>
        <dbReference type="Rhea" id="RHEA-COMP:15554"/>
        <dbReference type="Rhea" id="RHEA-COMP:15998"/>
        <dbReference type="ChEBI" id="CHEBI:15378"/>
        <dbReference type="ChEBI" id="CHEBI:29969"/>
        <dbReference type="ChEBI" id="CHEBI:57856"/>
        <dbReference type="ChEBI" id="CHEBI:59789"/>
        <dbReference type="ChEBI" id="CHEBI:61961"/>
        <dbReference type="EC" id="2.1.1.372"/>
    </reaction>
</comment>
<dbReference type="Gene3D" id="2.170.270.10">
    <property type="entry name" value="SET domain"/>
    <property type="match status" value="1"/>
</dbReference>
<keyword evidence="8" id="KW-0808">Transferase</keyword>
<keyword evidence="18" id="KW-1185">Reference proteome</keyword>
<dbReference type="InterPro" id="IPR025783">
    <property type="entry name" value="Set9_fungi"/>
</dbReference>
<evidence type="ECO:0000256" key="9">
    <source>
        <dbReference type="ARBA" id="ARBA00022691"/>
    </source>
</evidence>
<evidence type="ECO:0000256" key="2">
    <source>
        <dbReference type="ARBA" id="ARBA00004123"/>
    </source>
</evidence>
<reference evidence="17" key="1">
    <citation type="journal article" date="2020" name="Stud. Mycol.">
        <title>101 Dothideomycetes genomes: a test case for predicting lifestyles and emergence of pathogens.</title>
        <authorList>
            <person name="Haridas S."/>
            <person name="Albert R."/>
            <person name="Binder M."/>
            <person name="Bloem J."/>
            <person name="Labutti K."/>
            <person name="Salamov A."/>
            <person name="Andreopoulos B."/>
            <person name="Baker S."/>
            <person name="Barry K."/>
            <person name="Bills G."/>
            <person name="Bluhm B."/>
            <person name="Cannon C."/>
            <person name="Castanera R."/>
            <person name="Culley D."/>
            <person name="Daum C."/>
            <person name="Ezra D."/>
            <person name="Gonzalez J."/>
            <person name="Henrissat B."/>
            <person name="Kuo A."/>
            <person name="Liang C."/>
            <person name="Lipzen A."/>
            <person name="Lutzoni F."/>
            <person name="Magnuson J."/>
            <person name="Mondo S."/>
            <person name="Nolan M."/>
            <person name="Ohm R."/>
            <person name="Pangilinan J."/>
            <person name="Park H.-J."/>
            <person name="Ramirez L."/>
            <person name="Alfaro M."/>
            <person name="Sun H."/>
            <person name="Tritt A."/>
            <person name="Yoshinaga Y."/>
            <person name="Zwiers L.-H."/>
            <person name="Turgeon B."/>
            <person name="Goodwin S."/>
            <person name="Spatafora J."/>
            <person name="Crous P."/>
            <person name="Grigoriev I."/>
        </authorList>
    </citation>
    <scope>NUCLEOTIDE SEQUENCE</scope>
    <source>
        <strain evidence="17">CBS 130266</strain>
    </source>
</reference>
<name>A0A9P4NZH0_9PEZI</name>
<dbReference type="SUPFAM" id="SSF82199">
    <property type="entry name" value="SET domain"/>
    <property type="match status" value="1"/>
</dbReference>
<evidence type="ECO:0000256" key="11">
    <source>
        <dbReference type="ARBA" id="ARBA00023242"/>
    </source>
</evidence>
<dbReference type="EC" id="2.1.1.372" evidence="12"/>
<evidence type="ECO:0000259" key="16">
    <source>
        <dbReference type="PROSITE" id="PS50280"/>
    </source>
</evidence>
<dbReference type="Gene3D" id="1.10.10.1700">
    <property type="entry name" value="Histone-lysine N-methyltransferase"/>
    <property type="match status" value="1"/>
</dbReference>
<evidence type="ECO:0000256" key="6">
    <source>
        <dbReference type="ARBA" id="ARBA00022454"/>
    </source>
</evidence>
<accession>A0A9P4NZH0</accession>
<keyword evidence="10" id="KW-0156">Chromatin regulator</keyword>
<dbReference type="Proteomes" id="UP000800235">
    <property type="component" value="Unassembled WGS sequence"/>
</dbReference>
<evidence type="ECO:0000256" key="14">
    <source>
        <dbReference type="ARBA" id="ARBA00048081"/>
    </source>
</evidence>
<keyword evidence="7" id="KW-0489">Methyltransferase</keyword>